<proteinExistence type="predicted"/>
<evidence type="ECO:0000313" key="4">
    <source>
        <dbReference type="EMBL" id="MDA0161572.1"/>
    </source>
</evidence>
<feature type="region of interest" description="Disordered" evidence="1">
    <location>
        <begin position="216"/>
        <end position="241"/>
    </location>
</feature>
<name>A0A9X3MUG7_9ACTN</name>
<gene>
    <name evidence="4" type="ORF">OM076_14945</name>
</gene>
<feature type="transmembrane region" description="Helical" evidence="2">
    <location>
        <begin position="189"/>
        <end position="207"/>
    </location>
</feature>
<evidence type="ECO:0008006" key="6">
    <source>
        <dbReference type="Google" id="ProtNLM"/>
    </source>
</evidence>
<dbReference type="RefSeq" id="WP_270040789.1">
    <property type="nucleotide sequence ID" value="NZ_JAPDOD010000013.1"/>
</dbReference>
<reference evidence="4" key="1">
    <citation type="submission" date="2022-10" db="EMBL/GenBank/DDBJ databases">
        <title>The WGS of Solirubrobacter ginsenosidimutans DSM 21036.</title>
        <authorList>
            <person name="Jiang Z."/>
        </authorList>
    </citation>
    <scope>NUCLEOTIDE SEQUENCE</scope>
    <source>
        <strain evidence="4">DSM 21036</strain>
    </source>
</reference>
<dbReference type="EMBL" id="JAPDOD010000013">
    <property type="protein sequence ID" value="MDA0161572.1"/>
    <property type="molecule type" value="Genomic_DNA"/>
</dbReference>
<accession>A0A9X3MUG7</accession>
<evidence type="ECO:0000256" key="2">
    <source>
        <dbReference type="SAM" id="Phobius"/>
    </source>
</evidence>
<feature type="signal peptide" evidence="3">
    <location>
        <begin position="1"/>
        <end position="27"/>
    </location>
</feature>
<keyword evidence="2" id="KW-0812">Transmembrane</keyword>
<protein>
    <recommendedName>
        <fullName evidence="6">TPM domain-containing protein</fullName>
    </recommendedName>
</protein>
<dbReference type="Proteomes" id="UP001149140">
    <property type="component" value="Unassembled WGS sequence"/>
</dbReference>
<feature type="compositionally biased region" description="Gly residues" evidence="1">
    <location>
        <begin position="231"/>
        <end position="241"/>
    </location>
</feature>
<sequence>MSYGRRAAALFLLLVVGVLWAPALARADGDPASDILIKERVFYPYQAKVPKASASALEKTIASAKGKGYSVRVAMIADEFDMGSVGLLNRKPQIYAKFLAQELAQFNADWVLIVMPNGYGIYHCVGKKRAGGYTDPCEAGAPAGADEKLLRSLPTVEKSRQDYAAAADVAVKRLAELHGASFASPLPKILGAAVVVLVLAGGGLLLLRRRGRKEGRHEVDQQVGHAPAGGSVVGGVEGADL</sequence>
<organism evidence="4 5">
    <name type="scientific">Solirubrobacter ginsenosidimutans</name>
    <dbReference type="NCBI Taxonomy" id="490573"/>
    <lineage>
        <taxon>Bacteria</taxon>
        <taxon>Bacillati</taxon>
        <taxon>Actinomycetota</taxon>
        <taxon>Thermoleophilia</taxon>
        <taxon>Solirubrobacterales</taxon>
        <taxon>Solirubrobacteraceae</taxon>
        <taxon>Solirubrobacter</taxon>
    </lineage>
</organism>
<keyword evidence="2" id="KW-1133">Transmembrane helix</keyword>
<evidence type="ECO:0000313" key="5">
    <source>
        <dbReference type="Proteomes" id="UP001149140"/>
    </source>
</evidence>
<keyword evidence="3" id="KW-0732">Signal</keyword>
<keyword evidence="2" id="KW-0472">Membrane</keyword>
<keyword evidence="5" id="KW-1185">Reference proteome</keyword>
<comment type="caution">
    <text evidence="4">The sequence shown here is derived from an EMBL/GenBank/DDBJ whole genome shotgun (WGS) entry which is preliminary data.</text>
</comment>
<evidence type="ECO:0000256" key="1">
    <source>
        <dbReference type="SAM" id="MobiDB-lite"/>
    </source>
</evidence>
<evidence type="ECO:0000256" key="3">
    <source>
        <dbReference type="SAM" id="SignalP"/>
    </source>
</evidence>
<feature type="chain" id="PRO_5040866444" description="TPM domain-containing protein" evidence="3">
    <location>
        <begin position="28"/>
        <end position="241"/>
    </location>
</feature>
<dbReference type="AlphaFoldDB" id="A0A9X3MUG7"/>